<dbReference type="OrthoDB" id="3213154at2759"/>
<dbReference type="PANTHER" id="PTHR46040:SF3">
    <property type="entry name" value="HIGH MOBILITY GROUP PROTEIN 2"/>
    <property type="match status" value="1"/>
</dbReference>
<dbReference type="CDD" id="cd21980">
    <property type="entry name" value="HMG-box_HMG20"/>
    <property type="match status" value="1"/>
</dbReference>
<evidence type="ECO:0000256" key="3">
    <source>
        <dbReference type="SAM" id="Coils"/>
    </source>
</evidence>
<dbReference type="GO" id="GO:0003677">
    <property type="term" value="F:DNA binding"/>
    <property type="evidence" value="ECO:0007669"/>
    <property type="project" value="UniProtKB-UniRule"/>
</dbReference>
<proteinExistence type="predicted"/>
<evidence type="ECO:0000256" key="4">
    <source>
        <dbReference type="SAM" id="MobiDB-lite"/>
    </source>
</evidence>
<dbReference type="Gene3D" id="1.10.30.10">
    <property type="entry name" value="High mobility group box domain"/>
    <property type="match status" value="1"/>
</dbReference>
<keyword evidence="2" id="KW-0539">Nucleus</keyword>
<keyword evidence="6" id="KW-1185">Reference proteome</keyword>
<reference evidence="5" key="1">
    <citation type="submission" date="2020-04" db="EMBL/GenBank/DDBJ databases">
        <authorList>
            <person name="Alioto T."/>
            <person name="Alioto T."/>
            <person name="Gomez Garrido J."/>
        </authorList>
    </citation>
    <scope>NUCLEOTIDE SEQUENCE</scope>
    <source>
        <strain evidence="5">A484AB</strain>
    </source>
</reference>
<comment type="caution">
    <text evidence="5">The sequence shown here is derived from an EMBL/GenBank/DDBJ whole genome shotgun (WGS) entry which is preliminary data.</text>
</comment>
<dbReference type="InterPro" id="IPR009071">
    <property type="entry name" value="HMG_box_dom"/>
</dbReference>
<feature type="region of interest" description="Disordered" evidence="4">
    <location>
        <begin position="131"/>
        <end position="178"/>
    </location>
</feature>
<dbReference type="GO" id="GO:0010468">
    <property type="term" value="P:regulation of gene expression"/>
    <property type="evidence" value="ECO:0007669"/>
    <property type="project" value="TreeGrafter"/>
</dbReference>
<protein>
    <submittedName>
        <fullName evidence="5">Uncharacterized protein</fullName>
    </submittedName>
</protein>
<organism evidence="5 6">
    <name type="scientific">Paramuricea clavata</name>
    <name type="common">Red gorgonian</name>
    <name type="synonym">Violescent sea-whip</name>
    <dbReference type="NCBI Taxonomy" id="317549"/>
    <lineage>
        <taxon>Eukaryota</taxon>
        <taxon>Metazoa</taxon>
        <taxon>Cnidaria</taxon>
        <taxon>Anthozoa</taxon>
        <taxon>Octocorallia</taxon>
        <taxon>Malacalcyonacea</taxon>
        <taxon>Plexauridae</taxon>
        <taxon>Paramuricea</taxon>
    </lineage>
</organism>
<feature type="region of interest" description="Disordered" evidence="4">
    <location>
        <begin position="1"/>
        <end position="61"/>
    </location>
</feature>
<keyword evidence="3" id="KW-0175">Coiled coil</keyword>
<dbReference type="InterPro" id="IPR051965">
    <property type="entry name" value="ChromReg_NeuronalGeneExpr"/>
</dbReference>
<dbReference type="InterPro" id="IPR036910">
    <property type="entry name" value="HMG_box_dom_sf"/>
</dbReference>
<dbReference type="GO" id="GO:0005634">
    <property type="term" value="C:nucleus"/>
    <property type="evidence" value="ECO:0007669"/>
    <property type="project" value="UniProtKB-UniRule"/>
</dbReference>
<dbReference type="PROSITE" id="PS50118">
    <property type="entry name" value="HMG_BOX_2"/>
    <property type="match status" value="1"/>
</dbReference>
<feature type="compositionally biased region" description="Basic and acidic residues" evidence="4">
    <location>
        <begin position="132"/>
        <end position="142"/>
    </location>
</feature>
<evidence type="ECO:0000256" key="2">
    <source>
        <dbReference type="ARBA" id="ARBA00023242"/>
    </source>
</evidence>
<dbReference type="EMBL" id="CACRXK020007145">
    <property type="protein sequence ID" value="CAB4011435.1"/>
    <property type="molecule type" value="Genomic_DNA"/>
</dbReference>
<evidence type="ECO:0000256" key="1">
    <source>
        <dbReference type="ARBA" id="ARBA00023125"/>
    </source>
</evidence>
<sequence>MPDCHLPDKISLRSSNNSPPLDKQETVYLKQEPSSRSSRGKKRKKSLKDSNAPKAPLTGYVRFLNEHREKVRQEKPELPFYEITKILGTMWSQMPQEQKQSYLNEAEKDKERYSKELVEYQQTDAYKSFVAKQEKAERERENSGNQKSTESLHKTDTNGRDKSNETAKQAGRQTDLKQQNKFNALIGETSFNIPIFSEEFLNYNRSREAELRKLGDLRKANNDYEEQNAMLSKHIDNMKAAIDKLEEEVTKSREENKTLHCHLTNFRQMLSRSLAEVRLPQSDREPSEDYVEEFVEELSKMFENPSLHEEILAKVKDVLMGVSIPE</sequence>
<evidence type="ECO:0000313" key="6">
    <source>
        <dbReference type="Proteomes" id="UP001152795"/>
    </source>
</evidence>
<feature type="coiled-coil region" evidence="3">
    <location>
        <begin position="207"/>
        <end position="262"/>
    </location>
</feature>
<accession>A0A6S7HYH9</accession>
<gene>
    <name evidence="5" type="ORF">PACLA_8A046417</name>
</gene>
<dbReference type="PANTHER" id="PTHR46040">
    <property type="entry name" value="HIGH MOBILITY GROUP PROTEIN 2"/>
    <property type="match status" value="1"/>
</dbReference>
<dbReference type="SMART" id="SM00398">
    <property type="entry name" value="HMG"/>
    <property type="match status" value="1"/>
</dbReference>
<keyword evidence="1" id="KW-0238">DNA-binding</keyword>
<feature type="compositionally biased region" description="Basic and acidic residues" evidence="4">
    <location>
        <begin position="150"/>
        <end position="165"/>
    </location>
</feature>
<feature type="coiled-coil region" evidence="3">
    <location>
        <begin position="96"/>
        <end position="123"/>
    </location>
</feature>
<feature type="compositionally biased region" description="Basic and acidic residues" evidence="4">
    <location>
        <begin position="1"/>
        <end position="11"/>
    </location>
</feature>
<dbReference type="SUPFAM" id="SSF47095">
    <property type="entry name" value="HMG-box"/>
    <property type="match status" value="1"/>
</dbReference>
<dbReference type="Proteomes" id="UP001152795">
    <property type="component" value="Unassembled WGS sequence"/>
</dbReference>
<evidence type="ECO:0000313" key="5">
    <source>
        <dbReference type="EMBL" id="CAB4011435.1"/>
    </source>
</evidence>
<name>A0A6S7HYH9_PARCT</name>
<dbReference type="Pfam" id="PF00505">
    <property type="entry name" value="HMG_box"/>
    <property type="match status" value="1"/>
</dbReference>
<dbReference type="AlphaFoldDB" id="A0A6S7HYH9"/>
<dbReference type="PRINTS" id="PR00886">
    <property type="entry name" value="HIGHMOBLTY12"/>
</dbReference>